<dbReference type="EMBL" id="CP058529">
    <property type="protein sequence ID" value="QLG26243.1"/>
    <property type="molecule type" value="Genomic_DNA"/>
</dbReference>
<evidence type="ECO:0000256" key="1">
    <source>
        <dbReference type="SAM" id="MobiDB-lite"/>
    </source>
</evidence>
<gene>
    <name evidence="3" type="ORF">HUG10_01220</name>
</gene>
<dbReference type="KEGG" id="halg:HUG10_01220"/>
<dbReference type="AlphaFoldDB" id="A0A7D5L2J6"/>
<keyword evidence="4" id="KW-1185">Reference proteome</keyword>
<evidence type="ECO:0000313" key="3">
    <source>
        <dbReference type="EMBL" id="QLG26243.1"/>
    </source>
</evidence>
<feature type="region of interest" description="Disordered" evidence="1">
    <location>
        <begin position="1"/>
        <end position="24"/>
    </location>
</feature>
<dbReference type="OrthoDB" id="247722at2157"/>
<dbReference type="InterPro" id="IPR055768">
    <property type="entry name" value="DUF7344"/>
</dbReference>
<dbReference type="Pfam" id="PF24035">
    <property type="entry name" value="DUF7344"/>
    <property type="match status" value="1"/>
</dbReference>
<reference evidence="3 4" key="1">
    <citation type="submission" date="2020-07" db="EMBL/GenBank/DDBJ databases">
        <title>Gai3-2, isolated from salt lake.</title>
        <authorList>
            <person name="Cui H."/>
            <person name="Shi X."/>
        </authorList>
    </citation>
    <scope>NUCLEOTIDE SEQUENCE [LARGE SCALE GENOMIC DNA]</scope>
    <source>
        <strain evidence="3 4">Gai3-2</strain>
    </source>
</reference>
<protein>
    <submittedName>
        <fullName evidence="3">ArsR family transcriptional regulator</fullName>
    </submittedName>
</protein>
<dbReference type="Proteomes" id="UP000509750">
    <property type="component" value="Chromosome"/>
</dbReference>
<evidence type="ECO:0000259" key="2">
    <source>
        <dbReference type="Pfam" id="PF24035"/>
    </source>
</evidence>
<accession>A0A7D5L2J6</accession>
<evidence type="ECO:0000313" key="4">
    <source>
        <dbReference type="Proteomes" id="UP000509750"/>
    </source>
</evidence>
<sequence length="138" mass="15201">MDRDNTSPDPTGEDGSTDTSTAAVFPPADELYRALGTANRRRVLYYLLDRQAASMEELSDFLSGWKAATAAGPVGPEERRRTRTRLYHTDVPVLQDMGLVTVEEGSDGIRLVTVADPVRETIRSAIEYEEARGSVPTR</sequence>
<feature type="domain" description="DUF7344" evidence="2">
    <location>
        <begin position="33"/>
        <end position="106"/>
    </location>
</feature>
<proteinExistence type="predicted"/>
<organism evidence="3 4">
    <name type="scientific">Halorarum halophilum</name>
    <dbReference type="NCBI Taxonomy" id="2743090"/>
    <lineage>
        <taxon>Archaea</taxon>
        <taxon>Methanobacteriati</taxon>
        <taxon>Methanobacteriota</taxon>
        <taxon>Stenosarchaea group</taxon>
        <taxon>Halobacteria</taxon>
        <taxon>Halobacteriales</taxon>
        <taxon>Haloferacaceae</taxon>
        <taxon>Halorarum</taxon>
    </lineage>
</organism>
<dbReference type="GeneID" id="56027411"/>
<name>A0A7D5L2J6_9EURY</name>
<dbReference type="RefSeq" id="WP_179167818.1">
    <property type="nucleotide sequence ID" value="NZ_CP058529.1"/>
</dbReference>